<feature type="compositionally biased region" description="Basic and acidic residues" evidence="1">
    <location>
        <begin position="66"/>
        <end position="84"/>
    </location>
</feature>
<dbReference type="GO" id="GO:0000380">
    <property type="term" value="P:alternative mRNA splicing, via spliceosome"/>
    <property type="evidence" value="ECO:0007669"/>
    <property type="project" value="InterPro"/>
</dbReference>
<keyword evidence="3" id="KW-1185">Reference proteome</keyword>
<dbReference type="AlphaFoldDB" id="A0AAV9BB20"/>
<dbReference type="EMBL" id="JAUJYN010000004">
    <property type="protein sequence ID" value="KAK1273840.1"/>
    <property type="molecule type" value="Genomic_DNA"/>
</dbReference>
<evidence type="ECO:0000313" key="3">
    <source>
        <dbReference type="Proteomes" id="UP001179952"/>
    </source>
</evidence>
<evidence type="ECO:0000313" key="2">
    <source>
        <dbReference type="EMBL" id="KAK1273840.1"/>
    </source>
</evidence>
<sequence length="314" mass="34909">MEDEKLAAYYDELSRKGEGAAKFKRGLGFSSSSSSLDSLSKPSSSSSSPFLSNFVRASSPTNVKPSSDHPDKKVQIDSIHNKLNKDHHRLPPSRADGDRRSHRRDHRSRSRSRSRSPSSRRRSRSRSPGRSSRRDSDRRRGERSSRDGKSGGGGGRGGGVDYSKLIEGYSHMTPAERVKAKMKHQLSRTAEKDTAKGMGAGWERFDFNKDAPLDDEEIEVAEDDALLVKNMGHSFRFSALETKREEDVKAAHDQAMFGGSTALSGNSEKESIHEDVTQEEDAQPGKTLVSDKVLSMQHGSWRDRVRRLHDGSKV</sequence>
<feature type="compositionally biased region" description="Basic and acidic residues" evidence="1">
    <location>
        <begin position="267"/>
        <end position="276"/>
    </location>
</feature>
<reference evidence="2" key="1">
    <citation type="journal article" date="2023" name="Nat. Commun.">
        <title>Diploid and tetraploid genomes of Acorus and the evolution of monocots.</title>
        <authorList>
            <person name="Ma L."/>
            <person name="Liu K.W."/>
            <person name="Li Z."/>
            <person name="Hsiao Y.Y."/>
            <person name="Qi Y."/>
            <person name="Fu T."/>
            <person name="Tang G.D."/>
            <person name="Zhang D."/>
            <person name="Sun W.H."/>
            <person name="Liu D.K."/>
            <person name="Li Y."/>
            <person name="Chen G.Z."/>
            <person name="Liu X.D."/>
            <person name="Liao X.Y."/>
            <person name="Jiang Y.T."/>
            <person name="Yu X."/>
            <person name="Hao Y."/>
            <person name="Huang J."/>
            <person name="Zhao X.W."/>
            <person name="Ke S."/>
            <person name="Chen Y.Y."/>
            <person name="Wu W.L."/>
            <person name="Hsu J.L."/>
            <person name="Lin Y.F."/>
            <person name="Huang M.D."/>
            <person name="Li C.Y."/>
            <person name="Huang L."/>
            <person name="Wang Z.W."/>
            <person name="Zhao X."/>
            <person name="Zhong W.Y."/>
            <person name="Peng D.H."/>
            <person name="Ahmad S."/>
            <person name="Lan S."/>
            <person name="Zhang J.S."/>
            <person name="Tsai W.C."/>
            <person name="Van de Peer Y."/>
            <person name="Liu Z.J."/>
        </authorList>
    </citation>
    <scope>NUCLEOTIDE SEQUENCE</scope>
    <source>
        <strain evidence="2">SCP</strain>
    </source>
</reference>
<feature type="compositionally biased region" description="Basic and acidic residues" evidence="1">
    <location>
        <begin position="132"/>
        <end position="149"/>
    </location>
</feature>
<dbReference type="GO" id="GO:0005737">
    <property type="term" value="C:cytoplasm"/>
    <property type="evidence" value="ECO:0007669"/>
    <property type="project" value="TreeGrafter"/>
</dbReference>
<organism evidence="2 3">
    <name type="scientific">Acorus gramineus</name>
    <name type="common">Dwarf sweet flag</name>
    <dbReference type="NCBI Taxonomy" id="55184"/>
    <lineage>
        <taxon>Eukaryota</taxon>
        <taxon>Viridiplantae</taxon>
        <taxon>Streptophyta</taxon>
        <taxon>Embryophyta</taxon>
        <taxon>Tracheophyta</taxon>
        <taxon>Spermatophyta</taxon>
        <taxon>Magnoliopsida</taxon>
        <taxon>Liliopsida</taxon>
        <taxon>Acoraceae</taxon>
        <taxon>Acorus</taxon>
    </lineage>
</organism>
<feature type="region of interest" description="Disordered" evidence="1">
    <location>
        <begin position="13"/>
        <end position="197"/>
    </location>
</feature>
<proteinExistence type="predicted"/>
<feature type="compositionally biased region" description="Basic residues" evidence="1">
    <location>
        <begin position="100"/>
        <end position="127"/>
    </location>
</feature>
<dbReference type="GO" id="GO:0005634">
    <property type="term" value="C:nucleus"/>
    <property type="evidence" value="ECO:0007669"/>
    <property type="project" value="TreeGrafter"/>
</dbReference>
<protein>
    <submittedName>
        <fullName evidence="2">Uncharacterized protein</fullName>
    </submittedName>
</protein>
<name>A0AAV9BB20_ACOGR</name>
<feature type="compositionally biased region" description="Low complexity" evidence="1">
    <location>
        <begin position="29"/>
        <end position="52"/>
    </location>
</feature>
<feature type="compositionally biased region" description="Polar residues" evidence="1">
    <location>
        <begin position="55"/>
        <end position="65"/>
    </location>
</feature>
<dbReference type="PANTHER" id="PTHR31968:SF4">
    <property type="entry name" value="SERINE_ARGININE-RELATED PROTEIN 53"/>
    <property type="match status" value="1"/>
</dbReference>
<feature type="compositionally biased region" description="Gly residues" evidence="1">
    <location>
        <begin position="150"/>
        <end position="160"/>
    </location>
</feature>
<dbReference type="Proteomes" id="UP001179952">
    <property type="component" value="Unassembled WGS sequence"/>
</dbReference>
<dbReference type="InterPro" id="IPR034604">
    <property type="entry name" value="SRRP53"/>
</dbReference>
<feature type="region of interest" description="Disordered" evidence="1">
    <location>
        <begin position="256"/>
        <end position="290"/>
    </location>
</feature>
<evidence type="ECO:0000256" key="1">
    <source>
        <dbReference type="SAM" id="MobiDB-lite"/>
    </source>
</evidence>
<dbReference type="PANTHER" id="PTHR31968">
    <property type="entry name" value="SERINE/ARGININE-RELATED PROTEIN 53"/>
    <property type="match status" value="1"/>
</dbReference>
<reference evidence="2" key="2">
    <citation type="submission" date="2023-06" db="EMBL/GenBank/DDBJ databases">
        <authorList>
            <person name="Ma L."/>
            <person name="Liu K.-W."/>
            <person name="Li Z."/>
            <person name="Hsiao Y.-Y."/>
            <person name="Qi Y."/>
            <person name="Fu T."/>
            <person name="Tang G."/>
            <person name="Zhang D."/>
            <person name="Sun W.-H."/>
            <person name="Liu D.-K."/>
            <person name="Li Y."/>
            <person name="Chen G.-Z."/>
            <person name="Liu X.-D."/>
            <person name="Liao X.-Y."/>
            <person name="Jiang Y.-T."/>
            <person name="Yu X."/>
            <person name="Hao Y."/>
            <person name="Huang J."/>
            <person name="Zhao X.-W."/>
            <person name="Ke S."/>
            <person name="Chen Y.-Y."/>
            <person name="Wu W.-L."/>
            <person name="Hsu J.-L."/>
            <person name="Lin Y.-F."/>
            <person name="Huang M.-D."/>
            <person name="Li C.-Y."/>
            <person name="Huang L."/>
            <person name="Wang Z.-W."/>
            <person name="Zhao X."/>
            <person name="Zhong W.-Y."/>
            <person name="Peng D.-H."/>
            <person name="Ahmad S."/>
            <person name="Lan S."/>
            <person name="Zhang J.-S."/>
            <person name="Tsai W.-C."/>
            <person name="Van De Peer Y."/>
            <person name="Liu Z.-J."/>
        </authorList>
    </citation>
    <scope>NUCLEOTIDE SEQUENCE</scope>
    <source>
        <strain evidence="2">SCP</strain>
        <tissue evidence="2">Leaves</tissue>
    </source>
</reference>
<accession>A0AAV9BB20</accession>
<comment type="caution">
    <text evidence="2">The sequence shown here is derived from an EMBL/GenBank/DDBJ whole genome shotgun (WGS) entry which is preliminary data.</text>
</comment>
<gene>
    <name evidence="2" type="ORF">QJS04_geneDACA019018</name>
</gene>